<dbReference type="RefSeq" id="WP_222964165.1">
    <property type="nucleotide sequence ID" value="NZ_JAINZZ010000023.1"/>
</dbReference>
<evidence type="ECO:0000313" key="3">
    <source>
        <dbReference type="EMBL" id="MBY8879785.1"/>
    </source>
</evidence>
<dbReference type="InterPro" id="IPR036388">
    <property type="entry name" value="WH-like_DNA-bd_sf"/>
</dbReference>
<dbReference type="SUPFAM" id="SSF46894">
    <property type="entry name" value="C-terminal effector domain of the bipartite response regulators"/>
    <property type="match status" value="1"/>
</dbReference>
<accession>A0ABS7Q9E7</accession>
<evidence type="ECO:0000313" key="4">
    <source>
        <dbReference type="Proteomes" id="UP000778578"/>
    </source>
</evidence>
<dbReference type="InterPro" id="IPR000792">
    <property type="entry name" value="Tscrpt_reg_LuxR_C"/>
</dbReference>
<reference evidence="3 4" key="1">
    <citation type="submission" date="2021-08" db="EMBL/GenBank/DDBJ databases">
        <title>WGS of actinomycetes from Thailand.</title>
        <authorList>
            <person name="Thawai C."/>
        </authorList>
    </citation>
    <scope>NUCLEOTIDE SEQUENCE [LARGE SCALE GENOMIC DNA]</scope>
    <source>
        <strain evidence="3 4">PLK6-54</strain>
    </source>
</reference>
<proteinExistence type="predicted"/>
<dbReference type="EMBL" id="JAINZZ010000023">
    <property type="protein sequence ID" value="MBY8879785.1"/>
    <property type="molecule type" value="Genomic_DNA"/>
</dbReference>
<keyword evidence="4" id="KW-1185">Reference proteome</keyword>
<dbReference type="Gene3D" id="1.10.10.10">
    <property type="entry name" value="Winged helix-like DNA-binding domain superfamily/Winged helix DNA-binding domain"/>
    <property type="match status" value="1"/>
</dbReference>
<name>A0ABS7Q9E7_9ACTN</name>
<evidence type="ECO:0000259" key="2">
    <source>
        <dbReference type="SMART" id="SM00421"/>
    </source>
</evidence>
<dbReference type="Proteomes" id="UP000778578">
    <property type="component" value="Unassembled WGS sequence"/>
</dbReference>
<protein>
    <recommendedName>
        <fullName evidence="2">HTH luxR-type domain-containing protein</fullName>
    </recommendedName>
</protein>
<sequence>MRTLLEARALIDSTMSAHRHGAGHAPLATTGTEAGTEGESVARLIGGAARRVTAVLSGDPGQSEAVATGIARLTAGQRRADRGVHPVAIRLLAAPQALETSLVRTVAPKTPHCQVRTVDNELDQILMVDGRTLLVRSDGPPGHEPLVTAIEEPGACRAIELLLIGAWRAGSPLAEQSRPGARLGTQIRTSVLESLYAGRPDAVAADRMDISLRTYRRHVADVMRELGAESRFQAGVRAVELRLLAHV</sequence>
<comment type="caution">
    <text evidence="3">The sequence shown here is derived from an EMBL/GenBank/DDBJ whole genome shotgun (WGS) entry which is preliminary data.</text>
</comment>
<dbReference type="SMART" id="SM00421">
    <property type="entry name" value="HTH_LUXR"/>
    <property type="match status" value="1"/>
</dbReference>
<gene>
    <name evidence="3" type="ORF">K7862_19385</name>
</gene>
<feature type="domain" description="HTH luxR-type" evidence="2">
    <location>
        <begin position="189"/>
        <end position="238"/>
    </location>
</feature>
<evidence type="ECO:0000256" key="1">
    <source>
        <dbReference type="SAM" id="MobiDB-lite"/>
    </source>
</evidence>
<organism evidence="3 4">
    <name type="scientific">Actinacidiphila acidipaludis</name>
    <dbReference type="NCBI Taxonomy" id="2873382"/>
    <lineage>
        <taxon>Bacteria</taxon>
        <taxon>Bacillati</taxon>
        <taxon>Actinomycetota</taxon>
        <taxon>Actinomycetes</taxon>
        <taxon>Kitasatosporales</taxon>
        <taxon>Streptomycetaceae</taxon>
        <taxon>Actinacidiphila</taxon>
    </lineage>
</organism>
<dbReference type="InterPro" id="IPR016032">
    <property type="entry name" value="Sig_transdc_resp-reg_C-effctor"/>
</dbReference>
<feature type="region of interest" description="Disordered" evidence="1">
    <location>
        <begin position="16"/>
        <end position="36"/>
    </location>
</feature>